<evidence type="ECO:0000256" key="6">
    <source>
        <dbReference type="ARBA" id="ARBA00023098"/>
    </source>
</evidence>
<dbReference type="InterPro" id="IPR001849">
    <property type="entry name" value="PH_domain"/>
</dbReference>
<dbReference type="Pfam" id="PF00614">
    <property type="entry name" value="PLDc"/>
    <property type="match status" value="2"/>
</dbReference>
<dbReference type="GeneID" id="59238562"/>
<dbReference type="Gene3D" id="3.30.870.10">
    <property type="entry name" value="Endonuclease Chain A"/>
    <property type="match status" value="2"/>
</dbReference>
<keyword evidence="5 7" id="KW-0442">Lipid degradation</keyword>
<reference evidence="11 12" key="1">
    <citation type="submission" date="2020-07" db="EMBL/GenBank/DDBJ databases">
        <title>The yeast mating-type switching endonuclease HO is a domesticated member of an unorthodox homing genetic element family.</title>
        <authorList>
            <person name="Coughlan A.Y."/>
            <person name="Lombardi L."/>
            <person name="Braun-Galleani S."/>
            <person name="Martos A.R."/>
            <person name="Galeote V."/>
            <person name="Bigey F."/>
            <person name="Dequin S."/>
            <person name="Byrne K.P."/>
            <person name="Wolfe K.H."/>
        </authorList>
    </citation>
    <scope>NUCLEOTIDE SEQUENCE [LARGE SCALE GENOMIC DNA]</scope>
    <source>
        <strain evidence="11 12">NRRL Y-6702</strain>
    </source>
</reference>
<feature type="region of interest" description="Disordered" evidence="8">
    <location>
        <begin position="142"/>
        <end position="179"/>
    </location>
</feature>
<dbReference type="GO" id="GO:0004630">
    <property type="term" value="F:phospholipase D activity"/>
    <property type="evidence" value="ECO:0007669"/>
    <property type="project" value="UniProtKB-UniRule"/>
</dbReference>
<organism evidence="11 12">
    <name type="scientific">Zygotorulaspora mrakii</name>
    <name type="common">Zygosaccharomyces mrakii</name>
    <dbReference type="NCBI Taxonomy" id="42260"/>
    <lineage>
        <taxon>Eukaryota</taxon>
        <taxon>Fungi</taxon>
        <taxon>Dikarya</taxon>
        <taxon>Ascomycota</taxon>
        <taxon>Saccharomycotina</taxon>
        <taxon>Saccharomycetes</taxon>
        <taxon>Saccharomycetales</taxon>
        <taxon>Saccharomycetaceae</taxon>
        <taxon>Zygotorulaspora</taxon>
    </lineage>
</organism>
<comment type="catalytic activity">
    <reaction evidence="1 7">
        <text>a 1,2-diacyl-sn-glycero-3-phosphocholine + H2O = a 1,2-diacyl-sn-glycero-3-phosphate + choline + H(+)</text>
        <dbReference type="Rhea" id="RHEA:14445"/>
        <dbReference type="ChEBI" id="CHEBI:15354"/>
        <dbReference type="ChEBI" id="CHEBI:15377"/>
        <dbReference type="ChEBI" id="CHEBI:15378"/>
        <dbReference type="ChEBI" id="CHEBI:57643"/>
        <dbReference type="ChEBI" id="CHEBI:58608"/>
        <dbReference type="EC" id="3.1.4.4"/>
    </reaction>
</comment>
<evidence type="ECO:0000256" key="5">
    <source>
        <dbReference type="ARBA" id="ARBA00022963"/>
    </source>
</evidence>
<dbReference type="GO" id="GO:0006654">
    <property type="term" value="P:phosphatidic acid biosynthetic process"/>
    <property type="evidence" value="ECO:0007669"/>
    <property type="project" value="InterPro"/>
</dbReference>
<dbReference type="PROSITE" id="PS50035">
    <property type="entry name" value="PLD"/>
    <property type="match status" value="2"/>
</dbReference>
<feature type="region of interest" description="Disordered" evidence="8">
    <location>
        <begin position="290"/>
        <end position="325"/>
    </location>
</feature>
<dbReference type="OrthoDB" id="14911at2759"/>
<feature type="compositionally biased region" description="Basic and acidic residues" evidence="8">
    <location>
        <begin position="161"/>
        <end position="179"/>
    </location>
</feature>
<dbReference type="SMART" id="SM00155">
    <property type="entry name" value="PLDc"/>
    <property type="match status" value="2"/>
</dbReference>
<evidence type="ECO:0000256" key="8">
    <source>
        <dbReference type="SAM" id="MobiDB-lite"/>
    </source>
</evidence>
<dbReference type="PANTHER" id="PTHR18896">
    <property type="entry name" value="PHOSPHOLIPASE D"/>
    <property type="match status" value="1"/>
</dbReference>
<feature type="compositionally biased region" description="Basic and acidic residues" evidence="8">
    <location>
        <begin position="1553"/>
        <end position="1564"/>
    </location>
</feature>
<evidence type="ECO:0000256" key="2">
    <source>
        <dbReference type="ARBA" id="ARBA00008664"/>
    </source>
</evidence>
<dbReference type="CDD" id="cd09138">
    <property type="entry name" value="PLDc_vPLD1_2_yPLD_like_1"/>
    <property type="match status" value="1"/>
</dbReference>
<feature type="compositionally biased region" description="Basic and acidic residues" evidence="8">
    <location>
        <begin position="413"/>
        <end position="425"/>
    </location>
</feature>
<keyword evidence="4 7" id="KW-0378">Hydrolase</keyword>
<evidence type="ECO:0000256" key="7">
    <source>
        <dbReference type="PIRNR" id="PIRNR009376"/>
    </source>
</evidence>
<dbReference type="FunFam" id="3.30.870.10:FF:000011">
    <property type="entry name" value="Phospholipase"/>
    <property type="match status" value="1"/>
</dbReference>
<dbReference type="PIRSF" id="PIRSF009376">
    <property type="entry name" value="Phospholipase_D_euk"/>
    <property type="match status" value="1"/>
</dbReference>
<evidence type="ECO:0000259" key="10">
    <source>
        <dbReference type="PROSITE" id="PS50035"/>
    </source>
</evidence>
<evidence type="ECO:0000256" key="1">
    <source>
        <dbReference type="ARBA" id="ARBA00000798"/>
    </source>
</evidence>
<dbReference type="RefSeq" id="XP_037146485.1">
    <property type="nucleotide sequence ID" value="XM_037290590.1"/>
</dbReference>
<feature type="domain" description="PLD phosphodiesterase" evidence="10">
    <location>
        <begin position="1080"/>
        <end position="1107"/>
    </location>
</feature>
<dbReference type="GO" id="GO:0009395">
    <property type="term" value="P:phospholipid catabolic process"/>
    <property type="evidence" value="ECO:0007669"/>
    <property type="project" value="TreeGrafter"/>
</dbReference>
<evidence type="ECO:0000259" key="9">
    <source>
        <dbReference type="PROSITE" id="PS50003"/>
    </source>
</evidence>
<dbReference type="EMBL" id="CP058611">
    <property type="protein sequence ID" value="QLG74760.1"/>
    <property type="molecule type" value="Genomic_DNA"/>
</dbReference>
<dbReference type="InterPro" id="IPR001736">
    <property type="entry name" value="PLipase_D/transphosphatidylase"/>
</dbReference>
<feature type="region of interest" description="Disordered" evidence="8">
    <location>
        <begin position="1404"/>
        <end position="1426"/>
    </location>
</feature>
<feature type="compositionally biased region" description="Polar residues" evidence="8">
    <location>
        <begin position="1542"/>
        <end position="1552"/>
    </location>
</feature>
<feature type="region of interest" description="Disordered" evidence="8">
    <location>
        <begin position="78"/>
        <end position="113"/>
    </location>
</feature>
<dbReference type="InterPro" id="IPR016555">
    <property type="entry name" value="PLipase_D_euk"/>
</dbReference>
<accession>A0A7H9B8J7</accession>
<feature type="domain" description="PH" evidence="9">
    <location>
        <begin position="517"/>
        <end position="651"/>
    </location>
</feature>
<evidence type="ECO:0000256" key="4">
    <source>
        <dbReference type="ARBA" id="ARBA00022801"/>
    </source>
</evidence>
<keyword evidence="3" id="KW-0677">Repeat</keyword>
<keyword evidence="12" id="KW-1185">Reference proteome</keyword>
<dbReference type="CDD" id="cd01254">
    <property type="entry name" value="PH_PLD"/>
    <property type="match status" value="1"/>
</dbReference>
<feature type="region of interest" description="Disordered" evidence="8">
    <location>
        <begin position="397"/>
        <end position="440"/>
    </location>
</feature>
<evidence type="ECO:0000313" key="12">
    <source>
        <dbReference type="Proteomes" id="UP000509704"/>
    </source>
</evidence>
<dbReference type="CDD" id="cd09141">
    <property type="entry name" value="PLDc_vPLD1_2_yPLD_like_2"/>
    <property type="match status" value="1"/>
</dbReference>
<dbReference type="GO" id="GO:0035556">
    <property type="term" value="P:intracellular signal transduction"/>
    <property type="evidence" value="ECO:0007669"/>
    <property type="project" value="InterPro"/>
</dbReference>
<dbReference type="PROSITE" id="PS50003">
    <property type="entry name" value="PH_DOMAIN"/>
    <property type="match status" value="1"/>
</dbReference>
<dbReference type="Proteomes" id="UP000509704">
    <property type="component" value="Chromosome 8"/>
</dbReference>
<dbReference type="PANTHER" id="PTHR18896:SF76">
    <property type="entry name" value="PHOSPHOLIPASE"/>
    <property type="match status" value="1"/>
</dbReference>
<feature type="compositionally biased region" description="Low complexity" evidence="8">
    <location>
        <begin position="427"/>
        <end position="440"/>
    </location>
</feature>
<comment type="similarity">
    <text evidence="2 7">Belongs to the phospholipase D family.</text>
</comment>
<sequence length="1676" mass="194779">MASNRRIHCNQEMRPLQILYPGYPASSFSFVQQGRQKCCWSKMLKCKQIFIRRRTCGVCRLFSQVEVPMGTNTGTDAVIPGISDAGELDNGGKKGWKSGVEDPDKNEQQARDEEQRRIEGIDGAGDKEAVYKNLIFHGVPNCTVSDTEGHQVEQEEEDAQNEQHEAESYPEQELKQDVRQSRTKSFIQDQQFEVWRKEFKEAFRKVATFSRFKSPWKQQHQQPQSQPQNPQHLLNEKDLYTQKLASDLIDSLLAGCPAALFPSCQFLRDEHGQKRAPMLLAMLGVRVEPYTPRESSSDKTGPRSRGNNDTDDDTSSIFSQAFEPSRNEEHTKKLFKLQLEYGIGENRLKWHVIKSYKDLNNLHNKLKLVSFQQNTLNKIYIDHYRFNKMHIPHFPRLGDRERNLMNSSVGNGRQDHQNSSQEERNPLSASSLSPTSSRSSLSSMRSSLNFAIDKFKVKHLQDLIEEEDDYNQPMYLRLERYLRLLNIALSVRPQANRLFQFYELSPIGNLLSYEVGLQGKQGQLIIRSTAKSQGWRVSHFSFNDLREMIERHTTKWFLVRHSYILYVSDLCSTTPLDVFLVDSQFHIKWSGNKKQDYNVNINDTDLNQDNKRKISTKLLITLSNSERKLQVICKSEASLKQWVSSISHMVKNTIWSKPHRFDSFAPVRKNAFCKFLVDGRDYFWALSEALLMAEDVIYIHDWWLSPELYMRRPVNGNQEFRIDRILKRKAEKGIKVFIVVYRNVGTTVGTDSSWTKHSMLNLHPNIHLIRSPNQWLQNTYFWAHHEKMTVIDNTIAFMGGIDLCYGRYDTPEHSLCDDHANLKDQIFPGKDYSNARICDFFDLDKPFESMYDRSKIPRMPWHDVHTMTIGEAARDMARHFVQRWNYLLRQKRPSRPTPLLTPPSDFTRDEIENSSFFKMLKPRSTCEVQVLRSAGNWSLGLKETEKSIQNAYLKLIETSEHYIYIENQFFITASQWDGVVIENKVGDAIVDRIIRANSEGKVWKAFILIPLMPGFDSPIDQPEASSVRVIMQCQYQSISRGETSIFSKLKKLNIDPMQYIQFYSLRKWSTIGPNKKLVTEQLYVHGKVLIVDDRSCIIGSANINERSQLGCRDSEVAMLIRDTDLVKSKMDDGVYYAGRFALELRKRLMREHLGCNVDLVEVVERKFGRLETIARNNYKELHLLAEDSTKNDKLDSAMLELAYREIFDVDYSDPWKSKYSSLPNVNSYGISHPFSKPSNEECFKNDFDDLQRIESDNKKTALPDRRTKTKANQNLSCDGLLNYHTFNYRAGEENIGIRDNKPISTDPRLTNNKKHQEDVDGFGLDGWKHVTKHFKKNVTEQLRAWATAALGKNKNSKGSLDFLPEKNDIEQYLQEESITSEQKWDMLKRICYLQHLSYKNRRNAAREKDASSEVSGNAGSDGHNGIHKLHQDILKEQELDDRDIDELLEQLAPNFTEQDDSQKELMNLKFIDPYSFDDPLSVYFYDDLWFSVALRNTLLFRLVFHCQPDNAVQSWRDYKEYNRLAEEFSESQDQLIEIEMGSRSTQSTTETQNSREDAGDGELPLKKDTKAHIHKGIRIADIPQNELHETGLDQEPTKRDMDKERRSKATALKMRLSGSLLYGTNQRIFDKFTARRILERLHGHLVIFPTEWLSREVESKNWFYNVDRLAPIEIFD</sequence>
<feature type="domain" description="PLD phosphodiesterase" evidence="10">
    <location>
        <begin position="780"/>
        <end position="807"/>
    </location>
</feature>
<name>A0A7H9B8J7_ZYGMR</name>
<dbReference type="KEGG" id="zmk:HG535_0H00860"/>
<feature type="region of interest" description="Disordered" evidence="8">
    <location>
        <begin position="1540"/>
        <end position="1564"/>
    </location>
</feature>
<protein>
    <recommendedName>
        <fullName evidence="7">Phospholipase</fullName>
        <ecNumber evidence="7">3.1.4.4</ecNumber>
    </recommendedName>
</protein>
<feature type="compositionally biased region" description="Basic and acidic residues" evidence="8">
    <location>
        <begin position="99"/>
        <end position="113"/>
    </location>
</feature>
<proteinExistence type="inferred from homology"/>
<evidence type="ECO:0000313" key="11">
    <source>
        <dbReference type="EMBL" id="QLG74760.1"/>
    </source>
</evidence>
<dbReference type="SUPFAM" id="SSF56024">
    <property type="entry name" value="Phospholipase D/nuclease"/>
    <property type="match status" value="2"/>
</dbReference>
<gene>
    <name evidence="11" type="ORF">HG535_0H00860</name>
</gene>
<dbReference type="InterPro" id="IPR015679">
    <property type="entry name" value="PLipase_D_fam"/>
</dbReference>
<evidence type="ECO:0000256" key="3">
    <source>
        <dbReference type="ARBA" id="ARBA00022737"/>
    </source>
</evidence>
<dbReference type="EC" id="3.1.4.4" evidence="7"/>
<keyword evidence="6" id="KW-0443">Lipid metabolism</keyword>